<evidence type="ECO:0000259" key="6">
    <source>
        <dbReference type="PROSITE" id="PS50112"/>
    </source>
</evidence>
<dbReference type="Gene3D" id="1.10.8.60">
    <property type="match status" value="1"/>
</dbReference>
<dbReference type="InterPro" id="IPR035965">
    <property type="entry name" value="PAS-like_dom_sf"/>
</dbReference>
<dbReference type="Gene3D" id="3.30.450.20">
    <property type="entry name" value="PAS domain"/>
    <property type="match status" value="1"/>
</dbReference>
<name>A0ABW7DQV6_9FIRM</name>
<dbReference type="Pfam" id="PF00989">
    <property type="entry name" value="PAS"/>
    <property type="match status" value="1"/>
</dbReference>
<dbReference type="InterPro" id="IPR027417">
    <property type="entry name" value="P-loop_NTPase"/>
</dbReference>
<dbReference type="Pfam" id="PF06506">
    <property type="entry name" value="PrpR_N"/>
    <property type="match status" value="1"/>
</dbReference>
<dbReference type="InterPro" id="IPR002197">
    <property type="entry name" value="HTH_Fis"/>
</dbReference>
<protein>
    <submittedName>
        <fullName evidence="7">Sigma 54-interacting transcriptional regulator</fullName>
    </submittedName>
</protein>
<dbReference type="InterPro" id="IPR010524">
    <property type="entry name" value="Sig_transdc_resp-reg_PrpR_N"/>
</dbReference>
<dbReference type="InterPro" id="IPR002078">
    <property type="entry name" value="Sigma_54_int"/>
</dbReference>
<dbReference type="SMART" id="SM00091">
    <property type="entry name" value="PAS"/>
    <property type="match status" value="1"/>
</dbReference>
<dbReference type="SUPFAM" id="SSF52540">
    <property type="entry name" value="P-loop containing nucleoside triphosphate hydrolases"/>
    <property type="match status" value="1"/>
</dbReference>
<feature type="domain" description="PAS" evidence="6">
    <location>
        <begin position="173"/>
        <end position="247"/>
    </location>
</feature>
<dbReference type="PROSITE" id="PS50112">
    <property type="entry name" value="PAS"/>
    <property type="match status" value="1"/>
</dbReference>
<dbReference type="SUPFAM" id="SSF159800">
    <property type="entry name" value="PrpR receptor domain-like"/>
    <property type="match status" value="1"/>
</dbReference>
<dbReference type="Pfam" id="PF25601">
    <property type="entry name" value="AAA_lid_14"/>
    <property type="match status" value="1"/>
</dbReference>
<evidence type="ECO:0000256" key="2">
    <source>
        <dbReference type="ARBA" id="ARBA00022840"/>
    </source>
</evidence>
<evidence type="ECO:0000256" key="3">
    <source>
        <dbReference type="ARBA" id="ARBA00023015"/>
    </source>
</evidence>
<dbReference type="Proteomes" id="UP001605989">
    <property type="component" value="Unassembled WGS sequence"/>
</dbReference>
<dbReference type="InterPro" id="IPR025943">
    <property type="entry name" value="Sigma_54_int_dom_ATP-bd_2"/>
</dbReference>
<keyword evidence="8" id="KW-1185">Reference proteome</keyword>
<dbReference type="EMBL" id="JBIEKR010000007">
    <property type="protein sequence ID" value="MFG6273438.1"/>
    <property type="molecule type" value="Genomic_DNA"/>
</dbReference>
<keyword evidence="1" id="KW-0547">Nucleotide-binding</keyword>
<dbReference type="InterPro" id="IPR000014">
    <property type="entry name" value="PAS"/>
</dbReference>
<evidence type="ECO:0000259" key="5">
    <source>
        <dbReference type="PROSITE" id="PS50045"/>
    </source>
</evidence>
<gene>
    <name evidence="7" type="ORF">ACGTZG_09580</name>
</gene>
<dbReference type="InterPro" id="IPR013767">
    <property type="entry name" value="PAS_fold"/>
</dbReference>
<dbReference type="PRINTS" id="PR01590">
    <property type="entry name" value="HTHFIS"/>
</dbReference>
<feature type="domain" description="Sigma-54 factor interaction" evidence="5">
    <location>
        <begin position="302"/>
        <end position="532"/>
    </location>
</feature>
<sequence>MKVDVWVGSWENARNYAEQAIKQGVKVIISRGGTAALLRHSLDTAIIKVRFTSAAYLEAFERLRSVEGKIAFFVLDTMPGFISHFCKLLNIDACYYSYTGDQDVEEAVKKAKADGCHFGVGGVLAKNYARIYDFSYYTLENTEDEIELALDSAQQTLSSIIQEEKHHRELQLKLEQYEAVLNYTHDGILAINKEGNIVVVNKQAEEILPLKNKPYEGKYIEEVFPASKLSSVLRTGEKEMDELMKAGNVIINTNRIPIMIDGKIEGVVATFKDVDSIRNSEQKIRSNLHKRGMVARYRFSDIVGESKAMKRAVYMAKSFAKYDANILIQGEIGTGKEMFAHAIHHESQRRNHPFLAVNCSNISADRLTRQLLGREKEGKLFGSPESQEGVFELAHGGTLFLDKIDEAPLEAQSVILRILEDNEVCRINGRHAISVDVRIIVSAGNSLQKKMNEGEFLEELYYKISVLSLEIPPLRNREADYLLLSEDLFHRYFGSEYYMYESKIRKIEEYMRNYIWKGNIRELQNFVQRVSVLLKNAMPVDEIMLTMPENSTMNDTSIDVKMNKWSRAHVVDALTASKLNISKAARMLGCSRGTLYKKMNELNIKISNIE</sequence>
<dbReference type="SUPFAM" id="SSF46689">
    <property type="entry name" value="Homeodomain-like"/>
    <property type="match status" value="1"/>
</dbReference>
<keyword evidence="3" id="KW-0805">Transcription regulation</keyword>
<dbReference type="InterPro" id="IPR003593">
    <property type="entry name" value="AAA+_ATPase"/>
</dbReference>
<dbReference type="Pfam" id="PF00158">
    <property type="entry name" value="Sigma54_activat"/>
    <property type="match status" value="1"/>
</dbReference>
<dbReference type="PROSITE" id="PS50045">
    <property type="entry name" value="SIGMA54_INTERACT_4"/>
    <property type="match status" value="1"/>
</dbReference>
<dbReference type="Gene3D" id="3.40.50.2300">
    <property type="match status" value="1"/>
</dbReference>
<dbReference type="InterPro" id="IPR058031">
    <property type="entry name" value="AAA_lid_NorR"/>
</dbReference>
<evidence type="ECO:0000256" key="4">
    <source>
        <dbReference type="ARBA" id="ARBA00023163"/>
    </source>
</evidence>
<organism evidence="7 8">
    <name type="scientific">Megasphaera hexanoica</name>
    <dbReference type="NCBI Taxonomy" id="1675036"/>
    <lineage>
        <taxon>Bacteria</taxon>
        <taxon>Bacillati</taxon>
        <taxon>Bacillota</taxon>
        <taxon>Negativicutes</taxon>
        <taxon>Veillonellales</taxon>
        <taxon>Veillonellaceae</taxon>
        <taxon>Megasphaera</taxon>
    </lineage>
</organism>
<accession>A0ABW7DQV6</accession>
<reference evidence="7 8" key="1">
    <citation type="submission" date="2024-10" db="EMBL/GenBank/DDBJ databases">
        <authorList>
            <person name="Sang B.-I."/>
            <person name="Prabhaharan D."/>
        </authorList>
    </citation>
    <scope>NUCLEOTIDE SEQUENCE [LARGE SCALE GENOMIC DNA]</scope>
    <source>
        <strain evidence="7 8">MH</strain>
    </source>
</reference>
<dbReference type="Pfam" id="PF02954">
    <property type="entry name" value="HTH_8"/>
    <property type="match status" value="1"/>
</dbReference>
<dbReference type="PANTHER" id="PTHR32071">
    <property type="entry name" value="TRANSCRIPTIONAL REGULATORY PROTEIN"/>
    <property type="match status" value="1"/>
</dbReference>
<dbReference type="PROSITE" id="PS00676">
    <property type="entry name" value="SIGMA54_INTERACT_2"/>
    <property type="match status" value="1"/>
</dbReference>
<evidence type="ECO:0000313" key="8">
    <source>
        <dbReference type="Proteomes" id="UP001605989"/>
    </source>
</evidence>
<dbReference type="Gene3D" id="3.40.50.10660">
    <property type="entry name" value="PrpR receptor domain-like"/>
    <property type="match status" value="1"/>
</dbReference>
<evidence type="ECO:0000313" key="7">
    <source>
        <dbReference type="EMBL" id="MFG6273438.1"/>
    </source>
</evidence>
<keyword evidence="4" id="KW-0804">Transcription</keyword>
<dbReference type="InterPro" id="IPR009057">
    <property type="entry name" value="Homeodomain-like_sf"/>
</dbReference>
<dbReference type="Gene3D" id="3.40.50.300">
    <property type="entry name" value="P-loop containing nucleotide triphosphate hydrolases"/>
    <property type="match status" value="1"/>
</dbReference>
<dbReference type="SMART" id="SM00382">
    <property type="entry name" value="AAA"/>
    <property type="match status" value="1"/>
</dbReference>
<dbReference type="PANTHER" id="PTHR32071:SF57">
    <property type="entry name" value="C4-DICARBOXYLATE TRANSPORT TRANSCRIPTIONAL REGULATORY PROTEIN DCTD"/>
    <property type="match status" value="1"/>
</dbReference>
<dbReference type="NCBIfam" id="TIGR00229">
    <property type="entry name" value="sensory_box"/>
    <property type="match status" value="1"/>
</dbReference>
<dbReference type="SUPFAM" id="SSF55785">
    <property type="entry name" value="PYP-like sensor domain (PAS domain)"/>
    <property type="match status" value="1"/>
</dbReference>
<comment type="caution">
    <text evidence="7">The sequence shown here is derived from an EMBL/GenBank/DDBJ whole genome shotgun (WGS) entry which is preliminary data.</text>
</comment>
<dbReference type="CDD" id="cd00130">
    <property type="entry name" value="PAS"/>
    <property type="match status" value="1"/>
</dbReference>
<dbReference type="Gene3D" id="1.10.10.60">
    <property type="entry name" value="Homeodomain-like"/>
    <property type="match status" value="1"/>
</dbReference>
<evidence type="ECO:0000256" key="1">
    <source>
        <dbReference type="ARBA" id="ARBA00022741"/>
    </source>
</evidence>
<proteinExistence type="predicted"/>
<dbReference type="CDD" id="cd00009">
    <property type="entry name" value="AAA"/>
    <property type="match status" value="1"/>
</dbReference>
<keyword evidence="2" id="KW-0067">ATP-binding</keyword>